<dbReference type="PRINTS" id="PR01009">
    <property type="entry name" value="FLGMRINGFLIF"/>
</dbReference>
<evidence type="ECO:0000256" key="10">
    <source>
        <dbReference type="SAM" id="MobiDB-lite"/>
    </source>
</evidence>
<keyword evidence="14" id="KW-0969">Cilium</keyword>
<keyword evidence="7 11" id="KW-0472">Membrane</keyword>
<keyword evidence="8 9" id="KW-0975">Bacterial flagellum</keyword>
<dbReference type="InterPro" id="IPR045851">
    <property type="entry name" value="AMP-bd_C_sf"/>
</dbReference>
<dbReference type="NCBIfam" id="TIGR00206">
    <property type="entry name" value="fliF"/>
    <property type="match status" value="1"/>
</dbReference>
<evidence type="ECO:0000259" key="12">
    <source>
        <dbReference type="Pfam" id="PF01514"/>
    </source>
</evidence>
<evidence type="ECO:0000256" key="2">
    <source>
        <dbReference type="ARBA" id="ARBA00004651"/>
    </source>
</evidence>
<feature type="domain" description="Flagellar M-ring C-terminal" evidence="13">
    <location>
        <begin position="249"/>
        <end position="415"/>
    </location>
</feature>
<evidence type="ECO:0000313" key="15">
    <source>
        <dbReference type="Proteomes" id="UP000185783"/>
    </source>
</evidence>
<dbReference type="GO" id="GO:0009431">
    <property type="term" value="C:bacterial-type flagellum basal body, MS ring"/>
    <property type="evidence" value="ECO:0007669"/>
    <property type="project" value="InterPro"/>
</dbReference>
<keyword evidence="14" id="KW-0966">Cell projection</keyword>
<protein>
    <recommendedName>
        <fullName evidence="9">Flagellar M-ring protein</fullName>
    </recommendedName>
</protein>
<dbReference type="PANTHER" id="PTHR30046:SF0">
    <property type="entry name" value="FLAGELLAR M-RING PROTEIN"/>
    <property type="match status" value="1"/>
</dbReference>
<dbReference type="EMBL" id="LVVZ01000022">
    <property type="protein sequence ID" value="OKL43093.1"/>
    <property type="molecule type" value="Genomic_DNA"/>
</dbReference>
<feature type="compositionally biased region" description="Basic and acidic residues" evidence="10">
    <location>
        <begin position="324"/>
        <end position="335"/>
    </location>
</feature>
<evidence type="ECO:0000256" key="9">
    <source>
        <dbReference type="PIRNR" id="PIRNR004862"/>
    </source>
</evidence>
<reference evidence="14 15" key="1">
    <citation type="submission" date="2016-03" db="EMBL/GenBank/DDBJ databases">
        <title>Genome sequence of Nesiotobacter sp. nov., a moderately halophilic alphaproteobacterium isolated from the Yellow Sea, China.</title>
        <authorList>
            <person name="Zhang G."/>
            <person name="Zhang R."/>
        </authorList>
    </citation>
    <scope>NUCLEOTIDE SEQUENCE [LARGE SCALE GENOMIC DNA]</scope>
    <source>
        <strain evidence="14 15">WB1-6</strain>
    </source>
</reference>
<feature type="domain" description="Flagellar M-ring N-terminal" evidence="12">
    <location>
        <begin position="44"/>
        <end position="217"/>
    </location>
</feature>
<evidence type="ECO:0000259" key="13">
    <source>
        <dbReference type="Pfam" id="PF08345"/>
    </source>
</evidence>
<dbReference type="PANTHER" id="PTHR30046">
    <property type="entry name" value="FLAGELLAR M-RING PROTEIN"/>
    <property type="match status" value="1"/>
</dbReference>
<dbReference type="InterPro" id="IPR006182">
    <property type="entry name" value="FliF_N_dom"/>
</dbReference>
<dbReference type="GO" id="GO:0071973">
    <property type="term" value="P:bacterial-type flagellum-dependent cell motility"/>
    <property type="evidence" value="ECO:0007669"/>
    <property type="project" value="InterPro"/>
</dbReference>
<dbReference type="RefSeq" id="WP_028482879.1">
    <property type="nucleotide sequence ID" value="NZ_LVVZ01000022.1"/>
</dbReference>
<keyword evidence="14" id="KW-0282">Flagellum</keyword>
<dbReference type="AlphaFoldDB" id="A0A1U7JED0"/>
<evidence type="ECO:0000256" key="4">
    <source>
        <dbReference type="ARBA" id="ARBA00022475"/>
    </source>
</evidence>
<evidence type="ECO:0000256" key="8">
    <source>
        <dbReference type="ARBA" id="ARBA00023143"/>
    </source>
</evidence>
<feature type="compositionally biased region" description="Polar residues" evidence="10">
    <location>
        <begin position="296"/>
        <end position="310"/>
    </location>
</feature>
<dbReference type="InterPro" id="IPR013556">
    <property type="entry name" value="Flag_M-ring_C"/>
</dbReference>
<dbReference type="InterPro" id="IPR000067">
    <property type="entry name" value="FlgMring_FliF"/>
</dbReference>
<proteinExistence type="inferred from homology"/>
<evidence type="ECO:0000256" key="5">
    <source>
        <dbReference type="ARBA" id="ARBA00022692"/>
    </source>
</evidence>
<keyword evidence="4" id="KW-1003">Cell membrane</keyword>
<evidence type="ECO:0000256" key="3">
    <source>
        <dbReference type="ARBA" id="ARBA00007971"/>
    </source>
</evidence>
<sequence length="561" mass="60601">MAARENAEKIYANLAQLGTKRLIALGFVGLITFVAIGVAAYLLSRPQQEVLYANLERDDVSQIGTALQNAGIPFDVSSDGSVVTVDVGSTARARMLLAEKGLPRGSGAGYELFDEMGSLGLTSFMQGITRVRALEGEISRTIQSMRGIKAARVHLVLPERASFRTEDQKPTASVLIRTDPGEVGSLAQSIRHLVAAAVPNLSADGVTVLDTEGQLLAAGDAEANASTGRKVMLEETMVSRAQSSIRRALLPYLGIGNFEVSVSAQLDTDQQRVSETIFDPESRVERSFRVVRENEQSQNASVETPVTVEQNLPEEEIDAQGGERSSEQNERREELTNYEISSRTVETVFDDYKIDRLSVAVVVDRHRLLADSGTGEEITPEQLDEKLQEIEQIIATAAGLDQSRGDRITVSAVNFLTPQGQLQPIPQQTIMDALMRNMGSLVNALAILVVTLMIIWFGLRPAVAFLLPTQQELEDENAANASALAALPEGHAEQAALEGAAGAEGGYAALGGPEFAHVADDEDPTMVNRVALRKLERAVDLDDVQAAIILKQWMYNQGHAS</sequence>
<dbReference type="GO" id="GO:0005886">
    <property type="term" value="C:plasma membrane"/>
    <property type="evidence" value="ECO:0007669"/>
    <property type="project" value="UniProtKB-SubCell"/>
</dbReference>
<evidence type="ECO:0000256" key="7">
    <source>
        <dbReference type="ARBA" id="ARBA00023136"/>
    </source>
</evidence>
<organism evidence="14 15">
    <name type="scientific">Pseudovibrio exalbescens</name>
    <dbReference type="NCBI Taxonomy" id="197461"/>
    <lineage>
        <taxon>Bacteria</taxon>
        <taxon>Pseudomonadati</taxon>
        <taxon>Pseudomonadota</taxon>
        <taxon>Alphaproteobacteria</taxon>
        <taxon>Hyphomicrobiales</taxon>
        <taxon>Stappiaceae</taxon>
        <taxon>Pseudovibrio</taxon>
    </lineage>
</organism>
<dbReference type="PIRSF" id="PIRSF004862">
    <property type="entry name" value="FliF"/>
    <property type="match status" value="1"/>
</dbReference>
<keyword evidence="15" id="KW-1185">Reference proteome</keyword>
<gene>
    <name evidence="14" type="ORF">A3843_15300</name>
</gene>
<accession>A0A1U7JED0</accession>
<comment type="subcellular location">
    <subcellularLocation>
        <location evidence="1 9">Bacterial flagellum basal body</location>
    </subcellularLocation>
    <subcellularLocation>
        <location evidence="2">Cell membrane</location>
        <topology evidence="2">Multi-pass membrane protein</topology>
    </subcellularLocation>
</comment>
<dbReference type="Pfam" id="PF01514">
    <property type="entry name" value="YscJ_FliF"/>
    <property type="match status" value="1"/>
</dbReference>
<dbReference type="Gene3D" id="3.30.300.30">
    <property type="match status" value="1"/>
</dbReference>
<feature type="region of interest" description="Disordered" evidence="10">
    <location>
        <begin position="292"/>
        <end position="337"/>
    </location>
</feature>
<dbReference type="STRING" id="197461.A3843_15300"/>
<dbReference type="GO" id="GO:0003774">
    <property type="term" value="F:cytoskeletal motor activity"/>
    <property type="evidence" value="ECO:0007669"/>
    <property type="project" value="InterPro"/>
</dbReference>
<evidence type="ECO:0000256" key="1">
    <source>
        <dbReference type="ARBA" id="ARBA00004117"/>
    </source>
</evidence>
<comment type="caution">
    <text evidence="14">The sequence shown here is derived from an EMBL/GenBank/DDBJ whole genome shotgun (WGS) entry which is preliminary data.</text>
</comment>
<dbReference type="Pfam" id="PF08345">
    <property type="entry name" value="YscJ_FliF_C"/>
    <property type="match status" value="1"/>
</dbReference>
<evidence type="ECO:0000313" key="14">
    <source>
        <dbReference type="EMBL" id="OKL43093.1"/>
    </source>
</evidence>
<dbReference type="Proteomes" id="UP000185783">
    <property type="component" value="Unassembled WGS sequence"/>
</dbReference>
<name>A0A1U7JED0_9HYPH</name>
<keyword evidence="6 11" id="KW-1133">Transmembrane helix</keyword>
<feature type="transmembrane region" description="Helical" evidence="11">
    <location>
        <begin position="22"/>
        <end position="43"/>
    </location>
</feature>
<dbReference type="InterPro" id="IPR043427">
    <property type="entry name" value="YscJ/FliF"/>
</dbReference>
<feature type="transmembrane region" description="Helical" evidence="11">
    <location>
        <begin position="441"/>
        <end position="459"/>
    </location>
</feature>
<comment type="function">
    <text evidence="9">The M ring may be actively involved in energy transduction.</text>
</comment>
<evidence type="ECO:0000256" key="6">
    <source>
        <dbReference type="ARBA" id="ARBA00022989"/>
    </source>
</evidence>
<keyword evidence="5 11" id="KW-0812">Transmembrane</keyword>
<evidence type="ECO:0000256" key="11">
    <source>
        <dbReference type="SAM" id="Phobius"/>
    </source>
</evidence>
<comment type="similarity">
    <text evidence="3 9">Belongs to the FliF family.</text>
</comment>